<dbReference type="PANTHER" id="PTHR43135">
    <property type="entry name" value="ALPHA-D-RIBOSE 1-METHYLPHOSPHONATE 5-TRIPHOSPHATE DIPHOSPHATASE"/>
    <property type="match status" value="1"/>
</dbReference>
<dbReference type="SUPFAM" id="SSF49785">
    <property type="entry name" value="Galactose-binding domain-like"/>
    <property type="match status" value="1"/>
</dbReference>
<dbReference type="Gene3D" id="1.20.58.520">
    <property type="entry name" value="Amidohydrolase"/>
    <property type="match status" value="1"/>
</dbReference>
<feature type="domain" description="NADH:ubiquinone oxidoreductase intermediate-associated protein 30" evidence="3">
    <location>
        <begin position="497"/>
        <end position="589"/>
    </location>
</feature>
<feature type="signal peptide" evidence="1">
    <location>
        <begin position="1"/>
        <end position="33"/>
    </location>
</feature>
<reference evidence="4" key="1">
    <citation type="submission" date="2022-03" db="EMBL/GenBank/DDBJ databases">
        <title>Identification of a novel bacterium isolated from mangrove sediments.</title>
        <authorList>
            <person name="Pan X."/>
        </authorList>
    </citation>
    <scope>NUCLEOTIDE SEQUENCE</scope>
    <source>
        <strain evidence="4">B1949</strain>
    </source>
</reference>
<dbReference type="InterPro" id="IPR011059">
    <property type="entry name" value="Metal-dep_hydrolase_composite"/>
</dbReference>
<sequence>MLTYSRRTLAKRSLTLVTLAAPAVILLAGALDAKPAPADTFAIVGASVFDGTGAAPVIETVVISNGRIVAVGPNAAIPRGARVVKAEGKALLPGLFDVHTHWTPSGSPATAPQIATAYVEAGVTTVTDFHEQPESYAPRRAWLKTLASPHVAFAARISTPGGHGADWADQATTIWINTPEAARAAIKSLEPYQPDLIKAFSDGWRYGNSPDNTSMDEWTLGALAKAAHEHDWPVLTHTVTVDRGLVAARAGVDSLAHGLQDRKLTSAEVAEIKASGMAMAPTLAVYDPYKRGPIGQTDDPRLQQSVRKFANALYNVKVLFDAGVPIALGTDAGMPGTPHGASTLHELELLVKAGLTPSQALVAGTRTSAQILRVAKDRGTIAVGKRADLVLFSGKPWQDIGDIHKLYRVYIDGKLVSGEGAPPLPAANLTDRLPSVTVPALIDDFERSDRRSSLDTLRLETGDGGMDRTVEITQVVPRTEGGVGRKALSLSARMAQKDNAYAGFAVPLTRGSVTPVKLAGYTGLRFEVSGEGDYTVRLNGLDGVWEASISRQPGWGTVELPFSAFTPVARGKKPGAAFTGDGITQVELGGSRQPGERLWMLVDNLRFY</sequence>
<evidence type="ECO:0000256" key="1">
    <source>
        <dbReference type="SAM" id="SignalP"/>
    </source>
</evidence>
<keyword evidence="1" id="KW-0732">Signal</keyword>
<dbReference type="Gene3D" id="3.40.50.10910">
    <property type="entry name" value="Amidohydrolase"/>
    <property type="match status" value="1"/>
</dbReference>
<dbReference type="InterPro" id="IPR006680">
    <property type="entry name" value="Amidohydro-rel"/>
</dbReference>
<dbReference type="InterPro" id="IPR013857">
    <property type="entry name" value="NADH-UbQ_OxRdtase-assoc_prot30"/>
</dbReference>
<dbReference type="InterPro" id="IPR051781">
    <property type="entry name" value="Metallo-dep_Hydrolase"/>
</dbReference>
<dbReference type="SUPFAM" id="SSF51556">
    <property type="entry name" value="Metallo-dependent hydrolases"/>
    <property type="match status" value="1"/>
</dbReference>
<dbReference type="Pfam" id="PF08547">
    <property type="entry name" value="CIA30"/>
    <property type="match status" value="1"/>
</dbReference>
<keyword evidence="5" id="KW-1185">Reference proteome</keyword>
<name>A0ABT0BIH2_9SPHN</name>
<dbReference type="Gene3D" id="2.30.40.10">
    <property type="entry name" value="Urease, subunit C, domain 1"/>
    <property type="match status" value="1"/>
</dbReference>
<organism evidence="4 5">
    <name type="scientific">Novosphingobium organovorum</name>
    <dbReference type="NCBI Taxonomy" id="2930092"/>
    <lineage>
        <taxon>Bacteria</taxon>
        <taxon>Pseudomonadati</taxon>
        <taxon>Pseudomonadota</taxon>
        <taxon>Alphaproteobacteria</taxon>
        <taxon>Sphingomonadales</taxon>
        <taxon>Sphingomonadaceae</taxon>
        <taxon>Novosphingobium</taxon>
    </lineage>
</organism>
<dbReference type="Gene3D" id="3.30.110.90">
    <property type="entry name" value="Amidohydrolase"/>
    <property type="match status" value="1"/>
</dbReference>
<evidence type="ECO:0000259" key="2">
    <source>
        <dbReference type="Pfam" id="PF01979"/>
    </source>
</evidence>
<dbReference type="InterPro" id="IPR008979">
    <property type="entry name" value="Galactose-bd-like_sf"/>
</dbReference>
<feature type="domain" description="Amidohydrolase-related" evidence="2">
    <location>
        <begin position="91"/>
        <end position="416"/>
    </location>
</feature>
<evidence type="ECO:0000313" key="5">
    <source>
        <dbReference type="Proteomes" id="UP001162881"/>
    </source>
</evidence>
<accession>A0ABT0BIH2</accession>
<dbReference type="SUPFAM" id="SSF51338">
    <property type="entry name" value="Composite domain of metallo-dependent hydrolases"/>
    <property type="match status" value="1"/>
</dbReference>
<comment type="caution">
    <text evidence="4">The sequence shown here is derived from an EMBL/GenBank/DDBJ whole genome shotgun (WGS) entry which is preliminary data.</text>
</comment>
<dbReference type="Pfam" id="PF01979">
    <property type="entry name" value="Amidohydro_1"/>
    <property type="match status" value="1"/>
</dbReference>
<protein>
    <submittedName>
        <fullName evidence="4">CIA30 family protein</fullName>
    </submittedName>
</protein>
<feature type="chain" id="PRO_5045561964" evidence="1">
    <location>
        <begin position="34"/>
        <end position="608"/>
    </location>
</feature>
<evidence type="ECO:0000259" key="3">
    <source>
        <dbReference type="Pfam" id="PF08547"/>
    </source>
</evidence>
<gene>
    <name evidence="4" type="ORF">MTR62_19445</name>
</gene>
<dbReference type="InterPro" id="IPR032466">
    <property type="entry name" value="Metal_Hydrolase"/>
</dbReference>
<dbReference type="EMBL" id="JALHLF010000158">
    <property type="protein sequence ID" value="MCJ2184847.1"/>
    <property type="molecule type" value="Genomic_DNA"/>
</dbReference>
<dbReference type="RefSeq" id="WP_244024065.1">
    <property type="nucleotide sequence ID" value="NZ_JALHLF010000158.1"/>
</dbReference>
<dbReference type="PANTHER" id="PTHR43135:SF3">
    <property type="entry name" value="ALPHA-D-RIBOSE 1-METHYLPHOSPHONATE 5-TRIPHOSPHATE DIPHOSPHATASE"/>
    <property type="match status" value="1"/>
</dbReference>
<dbReference type="Proteomes" id="UP001162881">
    <property type="component" value="Unassembled WGS sequence"/>
</dbReference>
<proteinExistence type="predicted"/>
<evidence type="ECO:0000313" key="4">
    <source>
        <dbReference type="EMBL" id="MCJ2184847.1"/>
    </source>
</evidence>